<feature type="region of interest" description="Disordered" evidence="5">
    <location>
        <begin position="398"/>
        <end position="417"/>
    </location>
</feature>
<gene>
    <name evidence="8" type="ORF">NA57DRAFT_53617</name>
</gene>
<keyword evidence="3 6" id="KW-1133">Transmembrane helix</keyword>
<dbReference type="PANTHER" id="PTHR15549:SF6">
    <property type="entry name" value="MID2 DOMAIN-CONTAINING PROTEIN"/>
    <property type="match status" value="1"/>
</dbReference>
<evidence type="ECO:0000256" key="6">
    <source>
        <dbReference type="SAM" id="Phobius"/>
    </source>
</evidence>
<keyword evidence="7" id="KW-0732">Signal</keyword>
<reference evidence="8" key="1">
    <citation type="journal article" date="2020" name="Stud. Mycol.">
        <title>101 Dothideomycetes genomes: a test case for predicting lifestyles and emergence of pathogens.</title>
        <authorList>
            <person name="Haridas S."/>
            <person name="Albert R."/>
            <person name="Binder M."/>
            <person name="Bloem J."/>
            <person name="Labutti K."/>
            <person name="Salamov A."/>
            <person name="Andreopoulos B."/>
            <person name="Baker S."/>
            <person name="Barry K."/>
            <person name="Bills G."/>
            <person name="Bluhm B."/>
            <person name="Cannon C."/>
            <person name="Castanera R."/>
            <person name="Culley D."/>
            <person name="Daum C."/>
            <person name="Ezra D."/>
            <person name="Gonzalez J."/>
            <person name="Henrissat B."/>
            <person name="Kuo A."/>
            <person name="Liang C."/>
            <person name="Lipzen A."/>
            <person name="Lutzoni F."/>
            <person name="Magnuson J."/>
            <person name="Mondo S."/>
            <person name="Nolan M."/>
            <person name="Ohm R."/>
            <person name="Pangilinan J."/>
            <person name="Park H.-J."/>
            <person name="Ramirez L."/>
            <person name="Alfaro M."/>
            <person name="Sun H."/>
            <person name="Tritt A."/>
            <person name="Yoshinaga Y."/>
            <person name="Zwiers L.-H."/>
            <person name="Turgeon B."/>
            <person name="Goodwin S."/>
            <person name="Spatafora J."/>
            <person name="Crous P."/>
            <person name="Grigoriev I."/>
        </authorList>
    </citation>
    <scope>NUCLEOTIDE SEQUENCE</scope>
    <source>
        <strain evidence="8">CBS 133067</strain>
    </source>
</reference>
<feature type="compositionally biased region" description="Polar residues" evidence="5">
    <location>
        <begin position="431"/>
        <end position="441"/>
    </location>
</feature>
<accession>A0A9P4M8G7</accession>
<evidence type="ECO:0000256" key="5">
    <source>
        <dbReference type="SAM" id="MobiDB-lite"/>
    </source>
</evidence>
<dbReference type="Proteomes" id="UP000799772">
    <property type="component" value="Unassembled WGS sequence"/>
</dbReference>
<comment type="subcellular location">
    <subcellularLocation>
        <location evidence="1">Membrane</location>
        <topology evidence="1">Single-pass membrane protein</topology>
    </subcellularLocation>
</comment>
<sequence>MWRSAVLALGAASLAHSSDSECPDTYQTISGLDFDMYCGQNQPFWDLVPQAGGAAITTTENTMEDCMDRCATERPLCFGVAFNFDAGVCWFKNDTFTYLPSAASNSSDTNLAVARNSELQPYDTACPFKNGTVQEENGLNFTIHCNQDIVGADYCPWASPALNCLFHATSLQNCMDLCTKAQDLCEGVAYNPGMENGYGNCYAKYNISNGYVPTGPAPGANGRPVIHAAVAHMPTIKEVCKENQVITSENGTGYTLSCNQNQPGNDLSQFHAATIQDCVSACEEYSLGKCVGVILDTEMKNGFQNCYLKSGIGSPLPNSQGYVLALQGGTVSSSSSSSSSPSSSSPTSPPTTTPSSSSGGGSSSKAWIAGPVIGGIAALGLVGALFWFLGRRRRRDAGTPMAAQGGESEGLAKNNSGVAYGPVDAKYRYSSPPNSGSQGDQTPMYEMESQDRHELPTQRDLAPVELPGYNPHTV</sequence>
<evidence type="ECO:0000256" key="1">
    <source>
        <dbReference type="ARBA" id="ARBA00004167"/>
    </source>
</evidence>
<keyword evidence="4 6" id="KW-0472">Membrane</keyword>
<name>A0A9P4M8G7_9PEZI</name>
<evidence type="ECO:0000256" key="2">
    <source>
        <dbReference type="ARBA" id="ARBA00022692"/>
    </source>
</evidence>
<feature type="region of interest" description="Disordered" evidence="5">
    <location>
        <begin position="333"/>
        <end position="364"/>
    </location>
</feature>
<feature type="chain" id="PRO_5040110220" description="Apple domain-containing protein" evidence="7">
    <location>
        <begin position="21"/>
        <end position="474"/>
    </location>
</feature>
<proteinExistence type="predicted"/>
<organism evidence="8 9">
    <name type="scientific">Rhizodiscina lignyota</name>
    <dbReference type="NCBI Taxonomy" id="1504668"/>
    <lineage>
        <taxon>Eukaryota</taxon>
        <taxon>Fungi</taxon>
        <taxon>Dikarya</taxon>
        <taxon>Ascomycota</taxon>
        <taxon>Pezizomycotina</taxon>
        <taxon>Dothideomycetes</taxon>
        <taxon>Pleosporomycetidae</taxon>
        <taxon>Aulographales</taxon>
        <taxon>Rhizodiscinaceae</taxon>
        <taxon>Rhizodiscina</taxon>
    </lineage>
</organism>
<comment type="caution">
    <text evidence="8">The sequence shown here is derived from an EMBL/GenBank/DDBJ whole genome shotgun (WGS) entry which is preliminary data.</text>
</comment>
<dbReference type="GO" id="GO:0016020">
    <property type="term" value="C:membrane"/>
    <property type="evidence" value="ECO:0007669"/>
    <property type="project" value="UniProtKB-SubCell"/>
</dbReference>
<evidence type="ECO:0000313" key="8">
    <source>
        <dbReference type="EMBL" id="KAF2101666.1"/>
    </source>
</evidence>
<evidence type="ECO:0000256" key="4">
    <source>
        <dbReference type="ARBA" id="ARBA00023136"/>
    </source>
</evidence>
<evidence type="ECO:0008006" key="10">
    <source>
        <dbReference type="Google" id="ProtNLM"/>
    </source>
</evidence>
<feature type="transmembrane region" description="Helical" evidence="6">
    <location>
        <begin position="366"/>
        <end position="389"/>
    </location>
</feature>
<dbReference type="InterPro" id="IPR051694">
    <property type="entry name" value="Immunoregulatory_rcpt-like"/>
</dbReference>
<dbReference type="CDD" id="cd12087">
    <property type="entry name" value="TM_EGFR-like"/>
    <property type="match status" value="1"/>
</dbReference>
<keyword evidence="2 6" id="KW-0812">Transmembrane</keyword>
<keyword evidence="9" id="KW-1185">Reference proteome</keyword>
<feature type="compositionally biased region" description="Low complexity" evidence="5">
    <location>
        <begin position="333"/>
        <end position="346"/>
    </location>
</feature>
<dbReference type="EMBL" id="ML978123">
    <property type="protein sequence ID" value="KAF2101666.1"/>
    <property type="molecule type" value="Genomic_DNA"/>
</dbReference>
<dbReference type="GO" id="GO:0071944">
    <property type="term" value="C:cell periphery"/>
    <property type="evidence" value="ECO:0007669"/>
    <property type="project" value="UniProtKB-ARBA"/>
</dbReference>
<dbReference type="AlphaFoldDB" id="A0A9P4M8G7"/>
<feature type="signal peptide" evidence="7">
    <location>
        <begin position="1"/>
        <end position="20"/>
    </location>
</feature>
<evidence type="ECO:0000256" key="7">
    <source>
        <dbReference type="SAM" id="SignalP"/>
    </source>
</evidence>
<dbReference type="PANTHER" id="PTHR15549">
    <property type="entry name" value="PAIRED IMMUNOGLOBULIN-LIKE TYPE 2 RECEPTOR"/>
    <property type="match status" value="1"/>
</dbReference>
<evidence type="ECO:0000256" key="3">
    <source>
        <dbReference type="ARBA" id="ARBA00022989"/>
    </source>
</evidence>
<dbReference type="OrthoDB" id="3943216at2759"/>
<protein>
    <recommendedName>
        <fullName evidence="10">Apple domain-containing protein</fullName>
    </recommendedName>
</protein>
<feature type="region of interest" description="Disordered" evidence="5">
    <location>
        <begin position="423"/>
        <end position="474"/>
    </location>
</feature>
<evidence type="ECO:0000313" key="9">
    <source>
        <dbReference type="Proteomes" id="UP000799772"/>
    </source>
</evidence>